<dbReference type="Gene3D" id="3.60.21.10">
    <property type="match status" value="1"/>
</dbReference>
<proteinExistence type="predicted"/>
<dbReference type="InterPro" id="IPR029052">
    <property type="entry name" value="Metallo-depent_PP-like"/>
</dbReference>
<sequence>MKFIHAADLHLDSPFLGLQHLPTALLTQVRESTFHAATAVFDRAIAEHVDFVLLAGDLFDRAEQSVAAQAYLFQQFDRLNEAQIPVLISFGNHDYLADQHQTVAYPDNVTVFGADVSTQTLTLASGETVAISGFSYPQRWVTADQTPAFPDHAAADWHIGMLHGAVGTGSDDHYAPFTVTELLAKRYDYWALGHIHQRQLLAEQPPILYAGNTQGRAITEAGDRGAYLVTSEGGKLVPHFFSTAAVLWAAPQLDCPDITTLTALSQQLVDWLMANPANRPTLTALMVRLPQALTSDDAEQLASGDWLALWQRTQQRVMRQANRYVVKITVTAQTTATSAPQLDQQYWDQGATATFTPANLQELFGKLAQTPTLADWFTREQTPAELQTAAQQKLAQLMGEEDDHAS</sequence>
<reference evidence="3" key="2">
    <citation type="submission" date="2021-09" db="EMBL/GenBank/DDBJ databases">
        <authorList>
            <person name="Gilroy R."/>
        </authorList>
    </citation>
    <scope>NUCLEOTIDE SEQUENCE</scope>
    <source>
        <strain evidence="3">CHK173-2145</strain>
    </source>
</reference>
<dbReference type="InterPro" id="IPR014576">
    <property type="entry name" value="Pesterase_YhaO"/>
</dbReference>
<feature type="domain" description="Calcineurin-like phosphoesterase" evidence="2">
    <location>
        <begin position="1"/>
        <end position="197"/>
    </location>
</feature>
<comment type="caution">
    <text evidence="3">The sequence shown here is derived from an EMBL/GenBank/DDBJ whole genome shotgun (WGS) entry which is preliminary data.</text>
</comment>
<evidence type="ECO:0000313" key="4">
    <source>
        <dbReference type="Proteomes" id="UP000721920"/>
    </source>
</evidence>
<dbReference type="AlphaFoldDB" id="A0A921JWC1"/>
<dbReference type="PANTHER" id="PTHR30337">
    <property type="entry name" value="COMPONENT OF ATP-DEPENDENT DSDNA EXONUCLEASE"/>
    <property type="match status" value="1"/>
</dbReference>
<evidence type="ECO:0000256" key="1">
    <source>
        <dbReference type="ARBA" id="ARBA00022801"/>
    </source>
</evidence>
<evidence type="ECO:0000313" key="3">
    <source>
        <dbReference type="EMBL" id="HJE86888.1"/>
    </source>
</evidence>
<dbReference type="PANTHER" id="PTHR30337:SF7">
    <property type="entry name" value="PHOSPHOESTERASE"/>
    <property type="match status" value="1"/>
</dbReference>
<evidence type="ECO:0000259" key="2">
    <source>
        <dbReference type="Pfam" id="PF00149"/>
    </source>
</evidence>
<dbReference type="InterPro" id="IPR041796">
    <property type="entry name" value="Mre11_N"/>
</dbReference>
<dbReference type="InterPro" id="IPR050535">
    <property type="entry name" value="DNA_Repair-Maintenance_Comp"/>
</dbReference>
<keyword evidence="3" id="KW-0540">Nuclease</keyword>
<reference evidence="3" key="1">
    <citation type="journal article" date="2021" name="PeerJ">
        <title>Extensive microbial diversity within the chicken gut microbiome revealed by metagenomics and culture.</title>
        <authorList>
            <person name="Gilroy R."/>
            <person name="Ravi A."/>
            <person name="Getino M."/>
            <person name="Pursley I."/>
            <person name="Horton D.L."/>
            <person name="Alikhan N.F."/>
            <person name="Baker D."/>
            <person name="Gharbi K."/>
            <person name="Hall N."/>
            <person name="Watson M."/>
            <person name="Adriaenssens E.M."/>
            <person name="Foster-Nyarko E."/>
            <person name="Jarju S."/>
            <person name="Secka A."/>
            <person name="Antonio M."/>
            <person name="Oren A."/>
            <person name="Chaudhuri R.R."/>
            <person name="La Ragione R."/>
            <person name="Hildebrand F."/>
            <person name="Pallen M.J."/>
        </authorList>
    </citation>
    <scope>NUCLEOTIDE SEQUENCE</scope>
    <source>
        <strain evidence="3">CHK173-2145</strain>
    </source>
</reference>
<protein>
    <submittedName>
        <fullName evidence="3">DNA repair exonuclease</fullName>
    </submittedName>
</protein>
<name>A0A921JWC1_9LACO</name>
<dbReference type="SUPFAM" id="SSF56300">
    <property type="entry name" value="Metallo-dependent phosphatases"/>
    <property type="match status" value="1"/>
</dbReference>
<keyword evidence="1" id="KW-0378">Hydrolase</keyword>
<accession>A0A921JWC1</accession>
<dbReference type="Proteomes" id="UP000721920">
    <property type="component" value="Unassembled WGS sequence"/>
</dbReference>
<dbReference type="GO" id="GO:0004527">
    <property type="term" value="F:exonuclease activity"/>
    <property type="evidence" value="ECO:0007669"/>
    <property type="project" value="UniProtKB-KW"/>
</dbReference>
<gene>
    <name evidence="3" type="ORF">K8U88_04795</name>
</gene>
<dbReference type="CDD" id="cd00840">
    <property type="entry name" value="MPP_Mre11_N"/>
    <property type="match status" value="1"/>
</dbReference>
<keyword evidence="3" id="KW-0269">Exonuclease</keyword>
<dbReference type="EMBL" id="DYXN01000071">
    <property type="protein sequence ID" value="HJE86888.1"/>
    <property type="molecule type" value="Genomic_DNA"/>
</dbReference>
<dbReference type="PIRSF" id="PIRSF033091">
    <property type="entry name" value="Pesterase_YhaO"/>
    <property type="match status" value="1"/>
</dbReference>
<organism evidence="3 4">
    <name type="scientific">Levilactobacillus hammesii</name>
    <dbReference type="NCBI Taxonomy" id="267633"/>
    <lineage>
        <taxon>Bacteria</taxon>
        <taxon>Bacillati</taxon>
        <taxon>Bacillota</taxon>
        <taxon>Bacilli</taxon>
        <taxon>Lactobacillales</taxon>
        <taxon>Lactobacillaceae</taxon>
        <taxon>Levilactobacillus</taxon>
    </lineage>
</organism>
<dbReference type="InterPro" id="IPR004843">
    <property type="entry name" value="Calcineurin-like_PHP"/>
</dbReference>
<dbReference type="Pfam" id="PF00149">
    <property type="entry name" value="Metallophos"/>
    <property type="match status" value="1"/>
</dbReference>